<sequence>MAEAPIDPVDIHDYAAAHKVLNPRGPRRCFCGRYLFYSSICGHLYQDYPLKCGSTTSKSGKTGFCSIPAPQHHMEGRVNLACAQCRV</sequence>
<evidence type="ECO:0000313" key="2">
    <source>
        <dbReference type="Proteomes" id="UP000813444"/>
    </source>
</evidence>
<name>A0A8K0WQ02_9HYPO</name>
<dbReference type="AlphaFoldDB" id="A0A8K0WQ02"/>
<dbReference type="EMBL" id="JAGPNK010000008">
    <property type="protein sequence ID" value="KAH7316994.1"/>
    <property type="molecule type" value="Genomic_DNA"/>
</dbReference>
<protein>
    <submittedName>
        <fullName evidence="1">Uncharacterized protein</fullName>
    </submittedName>
</protein>
<organism evidence="1 2">
    <name type="scientific">Stachybotrys elegans</name>
    <dbReference type="NCBI Taxonomy" id="80388"/>
    <lineage>
        <taxon>Eukaryota</taxon>
        <taxon>Fungi</taxon>
        <taxon>Dikarya</taxon>
        <taxon>Ascomycota</taxon>
        <taxon>Pezizomycotina</taxon>
        <taxon>Sordariomycetes</taxon>
        <taxon>Hypocreomycetidae</taxon>
        <taxon>Hypocreales</taxon>
        <taxon>Stachybotryaceae</taxon>
        <taxon>Stachybotrys</taxon>
    </lineage>
</organism>
<evidence type="ECO:0000313" key="1">
    <source>
        <dbReference type="EMBL" id="KAH7316994.1"/>
    </source>
</evidence>
<keyword evidence="2" id="KW-1185">Reference proteome</keyword>
<dbReference type="Proteomes" id="UP000813444">
    <property type="component" value="Unassembled WGS sequence"/>
</dbReference>
<gene>
    <name evidence="1" type="ORF">B0I35DRAFT_434360</name>
</gene>
<dbReference type="OrthoDB" id="4881596at2759"/>
<reference evidence="1" key="1">
    <citation type="journal article" date="2021" name="Nat. Commun.">
        <title>Genetic determinants of endophytism in the Arabidopsis root mycobiome.</title>
        <authorList>
            <person name="Mesny F."/>
            <person name="Miyauchi S."/>
            <person name="Thiergart T."/>
            <person name="Pickel B."/>
            <person name="Atanasova L."/>
            <person name="Karlsson M."/>
            <person name="Huettel B."/>
            <person name="Barry K.W."/>
            <person name="Haridas S."/>
            <person name="Chen C."/>
            <person name="Bauer D."/>
            <person name="Andreopoulos W."/>
            <person name="Pangilinan J."/>
            <person name="LaButti K."/>
            <person name="Riley R."/>
            <person name="Lipzen A."/>
            <person name="Clum A."/>
            <person name="Drula E."/>
            <person name="Henrissat B."/>
            <person name="Kohler A."/>
            <person name="Grigoriev I.V."/>
            <person name="Martin F.M."/>
            <person name="Hacquard S."/>
        </authorList>
    </citation>
    <scope>NUCLEOTIDE SEQUENCE</scope>
    <source>
        <strain evidence="1">MPI-CAGE-CH-0235</strain>
    </source>
</reference>
<accession>A0A8K0WQ02</accession>
<proteinExistence type="predicted"/>
<comment type="caution">
    <text evidence="1">The sequence shown here is derived from an EMBL/GenBank/DDBJ whole genome shotgun (WGS) entry which is preliminary data.</text>
</comment>